<accession>M0ATS9</accession>
<dbReference type="Pfam" id="PF04967">
    <property type="entry name" value="HTH_10"/>
    <property type="match status" value="1"/>
</dbReference>
<dbReference type="InterPro" id="IPR036388">
    <property type="entry name" value="WH-like_DNA-bd_sf"/>
</dbReference>
<dbReference type="Pfam" id="PF24278">
    <property type="entry name" value="HVO_0513_N"/>
    <property type="match status" value="1"/>
</dbReference>
<keyword evidence="2" id="KW-0804">Transcription</keyword>
<sequence length="224" mass="24759">MKCVHLTATPDSETVPESFRVLAGSSHVTEARLVALNTDPHGRPTELFEVDGNADRIHAALADSEGVHAIETAPVTNGRFNLLVTLAPSTAPLQREAFEAITQEQLVVVKPIVYRDERVRARIVGTSAALQRAIGRFPEDITVEIDAIGEFDRGYETPLSLLSDRQREAMLAAFDLGYYERPRETTHREIADRLGCAPNTVSDHLQKAEKKIVTEVLSTTFEQQ</sequence>
<feature type="domain" description="HTH bat-type" evidence="3">
    <location>
        <begin position="162"/>
        <end position="214"/>
    </location>
</feature>
<evidence type="ECO:0000313" key="6">
    <source>
        <dbReference type="Proteomes" id="UP000011591"/>
    </source>
</evidence>
<dbReference type="SUPFAM" id="SSF88659">
    <property type="entry name" value="Sigma3 and sigma4 domains of RNA polymerase sigma factors"/>
    <property type="match status" value="1"/>
</dbReference>
<organism evidence="5 6">
    <name type="scientific">Natrialba aegyptia DSM 13077</name>
    <dbReference type="NCBI Taxonomy" id="1227491"/>
    <lineage>
        <taxon>Archaea</taxon>
        <taxon>Methanobacteriati</taxon>
        <taxon>Methanobacteriota</taxon>
        <taxon>Stenosarchaea group</taxon>
        <taxon>Halobacteria</taxon>
        <taxon>Halobacteriales</taxon>
        <taxon>Natrialbaceae</taxon>
        <taxon>Natrialba</taxon>
    </lineage>
</organism>
<comment type="caution">
    <text evidence="5">The sequence shown here is derived from an EMBL/GenBank/DDBJ whole genome shotgun (WGS) entry which is preliminary data.</text>
</comment>
<evidence type="ECO:0000313" key="5">
    <source>
        <dbReference type="EMBL" id="ELZ02101.1"/>
    </source>
</evidence>
<keyword evidence="6" id="KW-1185">Reference proteome</keyword>
<proteinExistence type="predicted"/>
<evidence type="ECO:0000256" key="2">
    <source>
        <dbReference type="ARBA" id="ARBA00023163"/>
    </source>
</evidence>
<dbReference type="InterPro" id="IPR013324">
    <property type="entry name" value="RNA_pol_sigma_r3/r4-like"/>
</dbReference>
<reference evidence="5 6" key="1">
    <citation type="journal article" date="2014" name="PLoS Genet.">
        <title>Phylogenetically driven sequencing of extremely halophilic archaea reveals strategies for static and dynamic osmo-response.</title>
        <authorList>
            <person name="Becker E.A."/>
            <person name="Seitzer P.M."/>
            <person name="Tritt A."/>
            <person name="Larsen D."/>
            <person name="Krusor M."/>
            <person name="Yao A.I."/>
            <person name="Wu D."/>
            <person name="Madern D."/>
            <person name="Eisen J.A."/>
            <person name="Darling A.E."/>
            <person name="Facciotti M.T."/>
        </authorList>
    </citation>
    <scope>NUCLEOTIDE SEQUENCE [LARGE SCALE GENOMIC DNA]</scope>
    <source>
        <strain evidence="5 6">DSM 13077</strain>
    </source>
</reference>
<dbReference type="Proteomes" id="UP000011591">
    <property type="component" value="Unassembled WGS sequence"/>
</dbReference>
<protein>
    <submittedName>
        <fullName evidence="5">Putative DNA binding protein</fullName>
    </submittedName>
</protein>
<dbReference type="PATRIC" id="fig|1227491.4.peg.3533"/>
<dbReference type="AlphaFoldDB" id="M0ATS9"/>
<keyword evidence="1" id="KW-0805">Transcription regulation</keyword>
<dbReference type="PANTHER" id="PTHR34236">
    <property type="entry name" value="DIMETHYL SULFOXIDE REDUCTASE TRANSCRIPTIONAL ACTIVATOR"/>
    <property type="match status" value="1"/>
</dbReference>
<dbReference type="OrthoDB" id="165911at2157"/>
<dbReference type="EMBL" id="AOIP01000040">
    <property type="protein sequence ID" value="ELZ02101.1"/>
    <property type="molecule type" value="Genomic_DNA"/>
</dbReference>
<dbReference type="InterPro" id="IPR056493">
    <property type="entry name" value="HVO_0513_N"/>
</dbReference>
<evidence type="ECO:0000256" key="1">
    <source>
        <dbReference type="ARBA" id="ARBA00023015"/>
    </source>
</evidence>
<name>M0ATS9_9EURY</name>
<evidence type="ECO:0000259" key="3">
    <source>
        <dbReference type="Pfam" id="PF04967"/>
    </source>
</evidence>
<feature type="domain" description="HVO-0513-like N-terminal" evidence="4">
    <location>
        <begin position="20"/>
        <end position="151"/>
    </location>
</feature>
<dbReference type="Gene3D" id="1.10.10.10">
    <property type="entry name" value="Winged helix-like DNA-binding domain superfamily/Winged helix DNA-binding domain"/>
    <property type="match status" value="1"/>
</dbReference>
<dbReference type="PANTHER" id="PTHR34236:SF1">
    <property type="entry name" value="DIMETHYL SULFOXIDE REDUCTASE TRANSCRIPTIONAL ACTIVATOR"/>
    <property type="match status" value="1"/>
</dbReference>
<evidence type="ECO:0000259" key="4">
    <source>
        <dbReference type="Pfam" id="PF24278"/>
    </source>
</evidence>
<gene>
    <name evidence="5" type="ORF">C480_17252</name>
</gene>
<dbReference type="InterPro" id="IPR007050">
    <property type="entry name" value="HTH_bacterioopsin"/>
</dbReference>